<reference evidence="3 4" key="1">
    <citation type="submission" date="2020-08" db="EMBL/GenBank/DDBJ databases">
        <title>Genomic Encyclopedia of Type Strains, Phase IV (KMG-IV): sequencing the most valuable type-strain genomes for metagenomic binning, comparative biology and taxonomic classification.</title>
        <authorList>
            <person name="Goeker M."/>
        </authorList>
    </citation>
    <scope>NUCLEOTIDE SEQUENCE [LARGE SCALE GENOMIC DNA]</scope>
    <source>
        <strain evidence="3 4">DSM 100211</strain>
    </source>
</reference>
<evidence type="ECO:0000313" key="4">
    <source>
        <dbReference type="Proteomes" id="UP000574761"/>
    </source>
</evidence>
<dbReference type="Gene3D" id="2.60.40.2470">
    <property type="entry name" value="SoxY domain"/>
    <property type="match status" value="1"/>
</dbReference>
<evidence type="ECO:0000313" key="3">
    <source>
        <dbReference type="EMBL" id="MBB3980235.1"/>
    </source>
</evidence>
<dbReference type="InterPro" id="IPR013783">
    <property type="entry name" value="Ig-like_fold"/>
</dbReference>
<dbReference type="Pfam" id="PF13501">
    <property type="entry name" value="SoxY"/>
    <property type="match status" value="1"/>
</dbReference>
<feature type="domain" description="Sulphur oxidation protein SoxZ" evidence="1">
    <location>
        <begin position="187"/>
        <end position="278"/>
    </location>
</feature>
<dbReference type="InterPro" id="IPR038162">
    <property type="entry name" value="SoxY_sf"/>
</dbReference>
<dbReference type="SUPFAM" id="SSF81296">
    <property type="entry name" value="E set domains"/>
    <property type="match status" value="1"/>
</dbReference>
<dbReference type="InterPro" id="IPR030831">
    <property type="entry name" value="Fuse-rel_SoxYZ"/>
</dbReference>
<keyword evidence="4" id="KW-1185">Reference proteome</keyword>
<evidence type="ECO:0000259" key="1">
    <source>
        <dbReference type="Pfam" id="PF08770"/>
    </source>
</evidence>
<dbReference type="InterPro" id="IPR032711">
    <property type="entry name" value="SoxY"/>
</dbReference>
<comment type="caution">
    <text evidence="3">The sequence shown here is derived from an EMBL/GenBank/DDBJ whole genome shotgun (WGS) entry which is preliminary data.</text>
</comment>
<dbReference type="Pfam" id="PF08770">
    <property type="entry name" value="SoxZ"/>
    <property type="match status" value="1"/>
</dbReference>
<accession>A0A7W6DGK8</accession>
<protein>
    <submittedName>
        <fullName evidence="3">Sulfur-oxidizing protein SoxY</fullName>
    </submittedName>
</protein>
<dbReference type="AlphaFoldDB" id="A0A7W6DGK8"/>
<dbReference type="RefSeq" id="WP_246422971.1">
    <property type="nucleotide sequence ID" value="NZ_JACIEE010000018.1"/>
</dbReference>
<gene>
    <name evidence="3" type="ORF">GGQ64_005488</name>
</gene>
<feature type="domain" description="Ig-like SoxY" evidence="2">
    <location>
        <begin position="58"/>
        <end position="162"/>
    </location>
</feature>
<evidence type="ECO:0000259" key="2">
    <source>
        <dbReference type="Pfam" id="PF13501"/>
    </source>
</evidence>
<dbReference type="InterPro" id="IPR014880">
    <property type="entry name" value="SoxZ_dom"/>
</dbReference>
<proteinExistence type="predicted"/>
<dbReference type="Proteomes" id="UP000574761">
    <property type="component" value="Unassembled WGS sequence"/>
</dbReference>
<dbReference type="Gene3D" id="2.60.40.10">
    <property type="entry name" value="Immunoglobulins"/>
    <property type="match status" value="1"/>
</dbReference>
<sequence length="285" mass="31132">MGIAIPIKREEENMIQIVRQALAAALVTVFCAAPATVVEASEADAKREERWQQIADYLFDDREVLPTDTLIRIEAPKRAQDAALVPITLTMPEKDKIKSVYLVIDDNPAPLAAHVTFGPAADPGTLHLRVRIDTYTNVHAVAETKDGKLFSTVAFVKASGGCSAPSGPSDAEAMKGMGDMRMKFAKDIQQEKPSEATLMIRHPNFNGMQMNQLTRLYTPPRYIDKVTVSYGDQDVLNIVGDISLSTNPALGFGFIPRGEGPMKVVASDTKGGRWEQTFDVPSITQ</sequence>
<name>A0A7W6DGK8_9HYPH</name>
<dbReference type="NCBIfam" id="TIGR04557">
    <property type="entry name" value="fuse_rel_SoxYZ"/>
    <property type="match status" value="1"/>
</dbReference>
<dbReference type="EMBL" id="JACIEE010000018">
    <property type="protein sequence ID" value="MBB3980235.1"/>
    <property type="molecule type" value="Genomic_DNA"/>
</dbReference>
<organism evidence="3 4">
    <name type="scientific">Mycoplana azooxidifex</name>
    <dbReference type="NCBI Taxonomy" id="1636188"/>
    <lineage>
        <taxon>Bacteria</taxon>
        <taxon>Pseudomonadati</taxon>
        <taxon>Pseudomonadota</taxon>
        <taxon>Alphaproteobacteria</taxon>
        <taxon>Hyphomicrobiales</taxon>
        <taxon>Rhizobiaceae</taxon>
        <taxon>Mycoplana</taxon>
    </lineage>
</organism>
<dbReference type="InterPro" id="IPR014756">
    <property type="entry name" value="Ig_E-set"/>
</dbReference>